<feature type="repeat" description="WD" evidence="3">
    <location>
        <begin position="397"/>
        <end position="427"/>
    </location>
</feature>
<sequence length="437" mass="46119">MEVREKGAETPLELVKQRLVKETQVTELSGTGDPVAAVCTSNDILFIATGDPRQQEDILGGGVGLVLSHIASPRKVKDNVGDGRHDAAVSVLTVSPGGKWVASGSADSTIILWDANLRILAHEWVAHVGGVDRLAFSPSDGQFLASSGKDNAVTIWAVGAQDVVDVKCVIALKEVERMWRVELCGWAGDSLLFTSRTKTKAVVRSWDTRTSTQRQLLAGGSIQVIPSSQDGASGFLVLSTKGNPSILRAREIDKDTGVRPIGFLACDGRTSPPKDASCSSGGRLAIIHGDARVLVWDLEADAPASARPLSELIYSGGNIQGIAVSPDGSQVLAWGGNSMTIWDAHDDFAAPGKLFEGHDDRIVTASFSPDGKAVASASKDGVVRLWNTLNGSCIATLMDHSDSVVCVAFSPDGHLLSSGYANGTVIIHLLRDIILDK</sequence>
<dbReference type="PROSITE" id="PS50082">
    <property type="entry name" value="WD_REPEATS_2"/>
    <property type="match status" value="4"/>
</dbReference>
<feature type="repeat" description="WD" evidence="3">
    <location>
        <begin position="355"/>
        <end position="396"/>
    </location>
</feature>
<name>A0A2G8SQJ4_9APHY</name>
<accession>A0A2G8SQJ4</accession>
<reference evidence="4 5" key="1">
    <citation type="journal article" date="2015" name="Sci. Rep.">
        <title>Chromosome-level genome map provides insights into diverse defense mechanisms in the medicinal fungus Ganoderma sinense.</title>
        <authorList>
            <person name="Zhu Y."/>
            <person name="Xu J."/>
            <person name="Sun C."/>
            <person name="Zhou S."/>
            <person name="Xu H."/>
            <person name="Nelson D.R."/>
            <person name="Qian J."/>
            <person name="Song J."/>
            <person name="Luo H."/>
            <person name="Xiang L."/>
            <person name="Li Y."/>
            <person name="Xu Z."/>
            <person name="Ji A."/>
            <person name="Wang L."/>
            <person name="Lu S."/>
            <person name="Hayward A."/>
            <person name="Sun W."/>
            <person name="Li X."/>
            <person name="Schwartz D.C."/>
            <person name="Wang Y."/>
            <person name="Chen S."/>
        </authorList>
    </citation>
    <scope>NUCLEOTIDE SEQUENCE [LARGE SCALE GENOMIC DNA]</scope>
    <source>
        <strain evidence="4 5">ZZ0214-1</strain>
    </source>
</reference>
<dbReference type="Proteomes" id="UP000230002">
    <property type="component" value="Unassembled WGS sequence"/>
</dbReference>
<feature type="repeat" description="WD" evidence="3">
    <location>
        <begin position="124"/>
        <end position="166"/>
    </location>
</feature>
<evidence type="ECO:0000256" key="2">
    <source>
        <dbReference type="ARBA" id="ARBA00022737"/>
    </source>
</evidence>
<evidence type="ECO:0000313" key="4">
    <source>
        <dbReference type="EMBL" id="PIL36035.1"/>
    </source>
</evidence>
<protein>
    <submittedName>
        <fullName evidence="4">Uncharacterized protein</fullName>
    </submittedName>
</protein>
<dbReference type="SMART" id="SM00320">
    <property type="entry name" value="WD40"/>
    <property type="match status" value="6"/>
</dbReference>
<evidence type="ECO:0000256" key="3">
    <source>
        <dbReference type="PROSITE-ProRule" id="PRU00221"/>
    </source>
</evidence>
<dbReference type="InterPro" id="IPR020472">
    <property type="entry name" value="WD40_PAC1"/>
</dbReference>
<dbReference type="PANTHER" id="PTHR19848:SF8">
    <property type="entry name" value="F-BOX AND WD REPEAT DOMAIN CONTAINING 7"/>
    <property type="match status" value="1"/>
</dbReference>
<organism evidence="4 5">
    <name type="scientific">Ganoderma sinense ZZ0214-1</name>
    <dbReference type="NCBI Taxonomy" id="1077348"/>
    <lineage>
        <taxon>Eukaryota</taxon>
        <taxon>Fungi</taxon>
        <taxon>Dikarya</taxon>
        <taxon>Basidiomycota</taxon>
        <taxon>Agaricomycotina</taxon>
        <taxon>Agaricomycetes</taxon>
        <taxon>Polyporales</taxon>
        <taxon>Polyporaceae</taxon>
        <taxon>Ganoderma</taxon>
    </lineage>
</organism>
<dbReference type="Pfam" id="PF00400">
    <property type="entry name" value="WD40"/>
    <property type="match status" value="4"/>
</dbReference>
<dbReference type="InterPro" id="IPR001680">
    <property type="entry name" value="WD40_rpt"/>
</dbReference>
<keyword evidence="1 3" id="KW-0853">WD repeat</keyword>
<keyword evidence="2" id="KW-0677">Repeat</keyword>
<comment type="caution">
    <text evidence="4">The sequence shown here is derived from an EMBL/GenBank/DDBJ whole genome shotgun (WGS) entry which is preliminary data.</text>
</comment>
<dbReference type="InterPro" id="IPR015943">
    <property type="entry name" value="WD40/YVTN_repeat-like_dom_sf"/>
</dbReference>
<proteinExistence type="predicted"/>
<dbReference type="PROSITE" id="PS50294">
    <property type="entry name" value="WD_REPEATS_REGION"/>
    <property type="match status" value="3"/>
</dbReference>
<keyword evidence="5" id="KW-1185">Reference proteome</keyword>
<dbReference type="InterPro" id="IPR036322">
    <property type="entry name" value="WD40_repeat_dom_sf"/>
</dbReference>
<feature type="repeat" description="WD" evidence="3">
    <location>
        <begin position="82"/>
        <end position="114"/>
    </location>
</feature>
<dbReference type="PRINTS" id="PR00320">
    <property type="entry name" value="GPROTEINBRPT"/>
</dbReference>
<dbReference type="AlphaFoldDB" id="A0A2G8SQJ4"/>
<dbReference type="OrthoDB" id="2748152at2759"/>
<gene>
    <name evidence="4" type="ORF">GSI_01695</name>
</gene>
<dbReference type="Gene3D" id="2.130.10.10">
    <property type="entry name" value="YVTN repeat-like/Quinoprotein amine dehydrogenase"/>
    <property type="match status" value="2"/>
</dbReference>
<evidence type="ECO:0000313" key="5">
    <source>
        <dbReference type="Proteomes" id="UP000230002"/>
    </source>
</evidence>
<dbReference type="SUPFAM" id="SSF50978">
    <property type="entry name" value="WD40 repeat-like"/>
    <property type="match status" value="1"/>
</dbReference>
<dbReference type="EMBL" id="AYKW01000002">
    <property type="protein sequence ID" value="PIL36035.1"/>
    <property type="molecule type" value="Genomic_DNA"/>
</dbReference>
<dbReference type="STRING" id="1077348.A0A2G8SQJ4"/>
<evidence type="ECO:0000256" key="1">
    <source>
        <dbReference type="ARBA" id="ARBA00022574"/>
    </source>
</evidence>
<dbReference type="PANTHER" id="PTHR19848">
    <property type="entry name" value="WD40 REPEAT PROTEIN"/>
    <property type="match status" value="1"/>
</dbReference>